<dbReference type="HOGENOM" id="CLU_2525458_0_0_5"/>
<accession>F7ZAQ4</accession>
<dbReference type="KEGG" id="rli:RLO149_c022770"/>
<evidence type="ECO:0000313" key="2">
    <source>
        <dbReference type="Proteomes" id="UP000001353"/>
    </source>
</evidence>
<keyword evidence="2" id="KW-1185">Reference proteome</keyword>
<gene>
    <name evidence="1" type="ordered locus">RLO149_c022770</name>
</gene>
<dbReference type="AlphaFoldDB" id="F7ZAQ4"/>
<dbReference type="EMBL" id="CP002623">
    <property type="protein sequence ID" value="AEI94250.1"/>
    <property type="molecule type" value="Genomic_DNA"/>
</dbReference>
<protein>
    <submittedName>
        <fullName evidence="1">Uncharacterized protein</fullName>
    </submittedName>
</protein>
<sequence length="84" mass="9720">MNFYDAAKQVAREFLETKYGTLREIHVTIGTNVILDMWFSSEEPDFTRRVCEHQIYGRTAKGVVNRMAPHIEELAGRAYREAIA</sequence>
<dbReference type="STRING" id="391595.RLO149_c022770"/>
<evidence type="ECO:0000313" key="1">
    <source>
        <dbReference type="EMBL" id="AEI94250.1"/>
    </source>
</evidence>
<organism evidence="1 2">
    <name type="scientific">Roseobacter litoralis (strain ATCC 49566 / DSM 6996 / JCM 21268 / NBRC 15278 / OCh 149)</name>
    <dbReference type="NCBI Taxonomy" id="391595"/>
    <lineage>
        <taxon>Bacteria</taxon>
        <taxon>Pseudomonadati</taxon>
        <taxon>Pseudomonadota</taxon>
        <taxon>Alphaproteobacteria</taxon>
        <taxon>Rhodobacterales</taxon>
        <taxon>Roseobacteraceae</taxon>
        <taxon>Roseobacter</taxon>
    </lineage>
</organism>
<reference evidence="1 2" key="1">
    <citation type="journal article" date="2011" name="BMC Genomics">
        <title>Comparative genome analysis and genome-guided physiological analysis of Roseobacter litoralis.</title>
        <authorList>
            <person name="Kalhoefer D."/>
            <person name="Thole S."/>
            <person name="Voget S."/>
            <person name="Lehmann R."/>
            <person name="Liesegang H."/>
            <person name="Wollher A."/>
            <person name="Daniel R."/>
            <person name="Simon M."/>
            <person name="Brinkhoff T."/>
        </authorList>
    </citation>
    <scope>NUCLEOTIDE SEQUENCE [LARGE SCALE GENOMIC DNA]</scope>
    <source>
        <strain evidence="2">ATCC 49566 / DSM 6996 / JCM 21268 / NBRC 15278 / OCh 149</strain>
    </source>
</reference>
<proteinExistence type="predicted"/>
<dbReference type="OrthoDB" id="7862979at2"/>
<name>F7ZAQ4_ROSLO</name>
<dbReference type="RefSeq" id="WP_013962174.1">
    <property type="nucleotide sequence ID" value="NC_015730.1"/>
</dbReference>
<dbReference type="Proteomes" id="UP000001353">
    <property type="component" value="Chromosome"/>
</dbReference>